<evidence type="ECO:0000256" key="1">
    <source>
        <dbReference type="SAM" id="MobiDB-lite"/>
    </source>
</evidence>
<organism evidence="2 3">
    <name type="scientific">Meloidogyne floridensis</name>
    <dbReference type="NCBI Taxonomy" id="298350"/>
    <lineage>
        <taxon>Eukaryota</taxon>
        <taxon>Metazoa</taxon>
        <taxon>Ecdysozoa</taxon>
        <taxon>Nematoda</taxon>
        <taxon>Chromadorea</taxon>
        <taxon>Rhabditida</taxon>
        <taxon>Tylenchina</taxon>
        <taxon>Tylenchomorpha</taxon>
        <taxon>Tylenchoidea</taxon>
        <taxon>Meloidogynidae</taxon>
        <taxon>Meloidogyninae</taxon>
        <taxon>Meloidogyne</taxon>
    </lineage>
</organism>
<feature type="region of interest" description="Disordered" evidence="1">
    <location>
        <begin position="156"/>
        <end position="189"/>
    </location>
</feature>
<reference evidence="3" key="1">
    <citation type="submission" date="2022-11" db="UniProtKB">
        <authorList>
            <consortium name="WormBaseParasite"/>
        </authorList>
    </citation>
    <scope>IDENTIFICATION</scope>
</reference>
<feature type="compositionally biased region" description="Basic residues" evidence="1">
    <location>
        <begin position="161"/>
        <end position="177"/>
    </location>
</feature>
<dbReference type="WBParaSite" id="scf7180000422906.g9808">
    <property type="protein sequence ID" value="scf7180000422906.g9808"/>
    <property type="gene ID" value="scf7180000422906.g9808"/>
</dbReference>
<protein>
    <submittedName>
        <fullName evidence="3">Uncharacterized protein</fullName>
    </submittedName>
</protein>
<evidence type="ECO:0000313" key="3">
    <source>
        <dbReference type="WBParaSite" id="scf7180000422906.g9808"/>
    </source>
</evidence>
<sequence>LITYDLYEAKANEWIIEIKKWDEHQMPLEYVENSNYLPTSVVSKENENDIDEDIVGEKIFTYNVINEEVTSEDCKMFNKACMVPGKKNAFNPFYSYFNGLNENVKLKLEHQLINPFLTDKIYEEHRNKMFGFYQNIKEDHIRNYCWKFSKAKLQSDQIGGHGHRGGHSGGRHSKNKGGRGEGHNYGSGYKSGYGEGQSYDFAGHGGNY</sequence>
<accession>A0A915NZL7</accession>
<proteinExistence type="predicted"/>
<keyword evidence="2" id="KW-1185">Reference proteome</keyword>
<name>A0A915NZL7_9BILA</name>
<evidence type="ECO:0000313" key="2">
    <source>
        <dbReference type="Proteomes" id="UP000887560"/>
    </source>
</evidence>
<dbReference type="Proteomes" id="UP000887560">
    <property type="component" value="Unplaced"/>
</dbReference>
<dbReference type="AlphaFoldDB" id="A0A915NZL7"/>